<name>A0A0B7MR77_9FUNG</name>
<feature type="compositionally biased region" description="Basic and acidic residues" evidence="1">
    <location>
        <begin position="59"/>
        <end position="73"/>
    </location>
</feature>
<reference evidence="2 3" key="1">
    <citation type="submission" date="2014-09" db="EMBL/GenBank/DDBJ databases">
        <authorList>
            <person name="Ellenberger Sabrina"/>
        </authorList>
    </citation>
    <scope>NUCLEOTIDE SEQUENCE [LARGE SCALE GENOMIC DNA]</scope>
    <source>
        <strain evidence="2 3">CBS 412.66</strain>
    </source>
</reference>
<protein>
    <submittedName>
        <fullName evidence="2">Uncharacterized protein</fullName>
    </submittedName>
</protein>
<dbReference type="EMBL" id="LN719301">
    <property type="protein sequence ID" value="CEP07547.1"/>
    <property type="molecule type" value="Genomic_DNA"/>
</dbReference>
<dbReference type="AlphaFoldDB" id="A0A0B7MR77"/>
<organism evidence="2 3">
    <name type="scientific">Parasitella parasitica</name>
    <dbReference type="NCBI Taxonomy" id="35722"/>
    <lineage>
        <taxon>Eukaryota</taxon>
        <taxon>Fungi</taxon>
        <taxon>Fungi incertae sedis</taxon>
        <taxon>Mucoromycota</taxon>
        <taxon>Mucoromycotina</taxon>
        <taxon>Mucoromycetes</taxon>
        <taxon>Mucorales</taxon>
        <taxon>Mucorineae</taxon>
        <taxon>Mucoraceae</taxon>
        <taxon>Parasitella</taxon>
    </lineage>
</organism>
<gene>
    <name evidence="2" type="primary">PARPA_00843.1 scaffold 1159</name>
</gene>
<feature type="compositionally biased region" description="Low complexity" evidence="1">
    <location>
        <begin position="39"/>
        <end position="49"/>
    </location>
</feature>
<keyword evidence="3" id="KW-1185">Reference proteome</keyword>
<sequence>MCIYLFLQVTKKRKLRATQSQEPHQTVTSQGKAVVNNINNGQEQTNNNILITKRRRLRPSLDRMKKTEQERKNNTMVGEEQGDSVDSESEEQGDSVDSESEEEGVLNLDTSFDSVDNHPKATNYYDYFKGNGQKEWRTTEEEFPNISDGQAKLSKVIQEYRTDSIKAAQQLENISNCRILSLSFVYPFFNYNLDYSFTQSIKRYHGLIRSLVKPFTPQPVPSEAVLWCHRLDFALDYGKDDHLKTEILNMKREIIECQSEPVITTLTIVERITKEIRYWDHSSTEDDFMAYLYYFSDEVFSFSTCPHLSVHKTLKHLSTDATVKPDFKLSYEYKRGIQFDLFICRG</sequence>
<dbReference type="Proteomes" id="UP000054107">
    <property type="component" value="Unassembled WGS sequence"/>
</dbReference>
<accession>A0A0B7MR77</accession>
<evidence type="ECO:0000256" key="1">
    <source>
        <dbReference type="SAM" id="MobiDB-lite"/>
    </source>
</evidence>
<dbReference type="OrthoDB" id="2254071at2759"/>
<proteinExistence type="predicted"/>
<feature type="region of interest" description="Disordered" evidence="1">
    <location>
        <begin position="39"/>
        <end position="104"/>
    </location>
</feature>
<evidence type="ECO:0000313" key="2">
    <source>
        <dbReference type="EMBL" id="CEP07547.1"/>
    </source>
</evidence>
<evidence type="ECO:0000313" key="3">
    <source>
        <dbReference type="Proteomes" id="UP000054107"/>
    </source>
</evidence>
<feature type="compositionally biased region" description="Acidic residues" evidence="1">
    <location>
        <begin position="80"/>
        <end position="104"/>
    </location>
</feature>